<dbReference type="AlphaFoldDB" id="A0A075APX9"/>
<dbReference type="InterPro" id="IPR016068">
    <property type="entry name" value="Translin_N"/>
</dbReference>
<dbReference type="InterPro" id="IPR036081">
    <property type="entry name" value="Translin_sf"/>
</dbReference>
<protein>
    <submittedName>
        <fullName evidence="1">Translin domain-containing protein</fullName>
    </submittedName>
</protein>
<dbReference type="Gene3D" id="1.20.58.190">
    <property type="entry name" value="Translin, domain 1"/>
    <property type="match status" value="1"/>
</dbReference>
<gene>
    <name evidence="1" type="ORF">O9G_003302</name>
</gene>
<dbReference type="EMBL" id="KE561174">
    <property type="protein sequence ID" value="EPZ32163.1"/>
    <property type="molecule type" value="Genomic_DNA"/>
</dbReference>
<evidence type="ECO:0000313" key="2">
    <source>
        <dbReference type="Proteomes" id="UP000030755"/>
    </source>
</evidence>
<keyword evidence="2" id="KW-1185">Reference proteome</keyword>
<dbReference type="OrthoDB" id="2095873at2759"/>
<dbReference type="Proteomes" id="UP000030755">
    <property type="component" value="Unassembled WGS sequence"/>
</dbReference>
<dbReference type="SUPFAM" id="SSF48452">
    <property type="entry name" value="TPR-like"/>
    <property type="match status" value="1"/>
</dbReference>
<sequence length="476" mass="55318">MFRFYPLTYRNLAKPHIIDKIRVQSRCFSQSRETANELFKFTNKVVHEKAPPSLRTLYGRTKDITMWTVNHCIAYGTLFRRVMREFQFRLPTSEDFDPAFRGYFNGLRSFVSKGPFEYTWEELIYWARIAAHIGAFYYMSKLLAMAVSFLVIREFRLYEYRKIKRERLKALSSGQAKVEDGDIVPSKPKFISKFSNFVFMDFYTFREILDARAEQREKVIAASKSITRMSKKIGFAIARFGFKLGKAIPVISKEQNVHQEIKDLIASCSRQFKTLEQLLPHNMDNEKYHSHTTHCLQEFIEGVSSYHFLCEFKIIGYHDLVKNYFEESIIQPTVIDYLLGISDMTGEIMKPHLSKTLMAQVEPNLKGAINIGRRNVKELLNETIGFTPKDAVGWLYAARGFYKLRDYHSVIECIAPSLRNEKTKREAQHLLAFSFLHTGQLEASANAFFKSISAGNETDWQPLVEILIENPGLRLT</sequence>
<dbReference type="STRING" id="988480.A0A075APX9"/>
<dbReference type="InterPro" id="IPR002848">
    <property type="entry name" value="Translin_fam"/>
</dbReference>
<dbReference type="HOGENOM" id="CLU_573847_0_0_1"/>
<evidence type="ECO:0000313" key="1">
    <source>
        <dbReference type="EMBL" id="EPZ32163.1"/>
    </source>
</evidence>
<accession>A0A075APX9</accession>
<dbReference type="SUPFAM" id="SSF74784">
    <property type="entry name" value="Translin"/>
    <property type="match status" value="1"/>
</dbReference>
<dbReference type="PANTHER" id="PTHR10741">
    <property type="entry name" value="TRANSLIN AND TRANSLIN ASSOCIATED PROTEIN X"/>
    <property type="match status" value="1"/>
</dbReference>
<dbReference type="InterPro" id="IPR011990">
    <property type="entry name" value="TPR-like_helical_dom_sf"/>
</dbReference>
<reference evidence="1 2" key="1">
    <citation type="journal article" date="2013" name="Curr. Biol.">
        <title>Shared signatures of parasitism and phylogenomics unite Cryptomycota and microsporidia.</title>
        <authorList>
            <person name="James T.Y."/>
            <person name="Pelin A."/>
            <person name="Bonen L."/>
            <person name="Ahrendt S."/>
            <person name="Sain D."/>
            <person name="Corradi N."/>
            <person name="Stajich J.E."/>
        </authorList>
    </citation>
    <scope>NUCLEOTIDE SEQUENCE [LARGE SCALE GENOMIC DNA]</scope>
    <source>
        <strain evidence="1 2">CSF55</strain>
    </source>
</reference>
<dbReference type="GO" id="GO:0043565">
    <property type="term" value="F:sequence-specific DNA binding"/>
    <property type="evidence" value="ECO:0007669"/>
    <property type="project" value="InterPro"/>
</dbReference>
<proteinExistence type="predicted"/>
<name>A0A075APX9_ROZAC</name>
<organism evidence="1 2">
    <name type="scientific">Rozella allomycis (strain CSF55)</name>
    <dbReference type="NCBI Taxonomy" id="988480"/>
    <lineage>
        <taxon>Eukaryota</taxon>
        <taxon>Fungi</taxon>
        <taxon>Fungi incertae sedis</taxon>
        <taxon>Cryptomycota</taxon>
        <taxon>Cryptomycota incertae sedis</taxon>
        <taxon>Rozella</taxon>
    </lineage>
</organism>
<dbReference type="Pfam" id="PF01997">
    <property type="entry name" value="Translin"/>
    <property type="match status" value="1"/>
</dbReference>